<gene>
    <name evidence="2" type="ORF">SAMN00768000_3708</name>
</gene>
<evidence type="ECO:0000256" key="1">
    <source>
        <dbReference type="SAM" id="Phobius"/>
    </source>
</evidence>
<evidence type="ECO:0000313" key="2">
    <source>
        <dbReference type="EMBL" id="SMC08169.1"/>
    </source>
</evidence>
<feature type="transmembrane region" description="Helical" evidence="1">
    <location>
        <begin position="125"/>
        <end position="145"/>
    </location>
</feature>
<reference evidence="3" key="1">
    <citation type="submission" date="2017-04" db="EMBL/GenBank/DDBJ databases">
        <authorList>
            <person name="Varghese N."/>
            <person name="Submissions S."/>
        </authorList>
    </citation>
    <scope>NUCLEOTIDE SEQUENCE [LARGE SCALE GENOMIC DNA]</scope>
    <source>
        <strain evidence="3">DSM 9293</strain>
    </source>
</reference>
<dbReference type="OrthoDB" id="9924794at2"/>
<protein>
    <submittedName>
        <fullName evidence="2">Uncharacterized protein</fullName>
    </submittedName>
</protein>
<proteinExistence type="predicted"/>
<dbReference type="RefSeq" id="WP_084662245.1">
    <property type="nucleotide sequence ID" value="NZ_FWWY01000002.1"/>
</dbReference>
<keyword evidence="1" id="KW-0472">Membrane</keyword>
<organism evidence="2 3">
    <name type="scientific">Sulfobacillus thermosulfidooxidans (strain DSM 9293 / VKM B-1269 / AT-1)</name>
    <dbReference type="NCBI Taxonomy" id="929705"/>
    <lineage>
        <taxon>Bacteria</taxon>
        <taxon>Bacillati</taxon>
        <taxon>Bacillota</taxon>
        <taxon>Clostridia</taxon>
        <taxon>Eubacteriales</taxon>
        <taxon>Clostridiales Family XVII. Incertae Sedis</taxon>
        <taxon>Sulfobacillus</taxon>
    </lineage>
</organism>
<name>A0A1W1WPN5_SULTA</name>
<accession>A0A1W1WPN5</accession>
<keyword evidence="1" id="KW-0812">Transmembrane</keyword>
<sequence>MNNLLWTGLLTGVAWADWRTRSVAWSTLLLATALTLIEHPPWIDPAGWFAAALTGGFAASYVGWRTRRHPGVVIWGLADYWIASLTMLWMHNAWLMGLWLIVAAFGVQIVVSAALWLIRRPVPSSWPWLVGYWGVWCLYLVSHTFTG</sequence>
<evidence type="ECO:0000313" key="3">
    <source>
        <dbReference type="Proteomes" id="UP000192660"/>
    </source>
</evidence>
<dbReference type="AlphaFoldDB" id="A0A1W1WPN5"/>
<feature type="transmembrane region" description="Helical" evidence="1">
    <location>
        <begin position="46"/>
        <end position="64"/>
    </location>
</feature>
<dbReference type="Proteomes" id="UP000192660">
    <property type="component" value="Unassembled WGS sequence"/>
</dbReference>
<feature type="transmembrane region" description="Helical" evidence="1">
    <location>
        <begin position="71"/>
        <end position="90"/>
    </location>
</feature>
<keyword evidence="3" id="KW-1185">Reference proteome</keyword>
<feature type="transmembrane region" description="Helical" evidence="1">
    <location>
        <begin position="96"/>
        <end position="118"/>
    </location>
</feature>
<keyword evidence="1" id="KW-1133">Transmembrane helix</keyword>
<dbReference type="EMBL" id="FWWY01000002">
    <property type="protein sequence ID" value="SMC08169.1"/>
    <property type="molecule type" value="Genomic_DNA"/>
</dbReference>